<feature type="domain" description="Luciferase-like" evidence="2">
    <location>
        <begin position="16"/>
        <end position="247"/>
    </location>
</feature>
<reference evidence="3 4" key="1">
    <citation type="journal article" date="2019" name="Int. J. Syst. Evol. Microbiol.">
        <title>The Global Catalogue of Microorganisms (GCM) 10K type strain sequencing project: providing services to taxonomists for standard genome sequencing and annotation.</title>
        <authorList>
            <consortium name="The Broad Institute Genomics Platform"/>
            <consortium name="The Broad Institute Genome Sequencing Center for Infectious Disease"/>
            <person name="Wu L."/>
            <person name="Ma J."/>
        </authorList>
    </citation>
    <scope>NUCLEOTIDE SEQUENCE [LARGE SCALE GENOMIC DNA]</scope>
    <source>
        <strain evidence="3 4">JCM 10696</strain>
    </source>
</reference>
<comment type="caution">
    <text evidence="3">The sequence shown here is derived from an EMBL/GenBank/DDBJ whole genome shotgun (WGS) entry which is preliminary data.</text>
</comment>
<evidence type="ECO:0000313" key="3">
    <source>
        <dbReference type="EMBL" id="GAA0955644.1"/>
    </source>
</evidence>
<evidence type="ECO:0000259" key="2">
    <source>
        <dbReference type="Pfam" id="PF00296"/>
    </source>
</evidence>
<dbReference type="Proteomes" id="UP001500665">
    <property type="component" value="Unassembled WGS sequence"/>
</dbReference>
<organism evidence="3 4">
    <name type="scientific">Actinocorallia libanotica</name>
    <dbReference type="NCBI Taxonomy" id="46162"/>
    <lineage>
        <taxon>Bacteria</taxon>
        <taxon>Bacillati</taxon>
        <taxon>Actinomycetota</taxon>
        <taxon>Actinomycetes</taxon>
        <taxon>Streptosporangiales</taxon>
        <taxon>Thermomonosporaceae</taxon>
        <taxon>Actinocorallia</taxon>
    </lineage>
</organism>
<accession>A0ABN1REI0</accession>
<dbReference type="InterPro" id="IPR036661">
    <property type="entry name" value="Luciferase-like_sf"/>
</dbReference>
<dbReference type="InterPro" id="IPR011251">
    <property type="entry name" value="Luciferase-like_dom"/>
</dbReference>
<proteinExistence type="predicted"/>
<dbReference type="NCBIfam" id="TIGR03619">
    <property type="entry name" value="F420_Rv2161c"/>
    <property type="match status" value="1"/>
</dbReference>
<evidence type="ECO:0000256" key="1">
    <source>
        <dbReference type="SAM" id="MobiDB-lite"/>
    </source>
</evidence>
<gene>
    <name evidence="3" type="ORF">GCM10009550_40820</name>
</gene>
<sequence>MRLGITMFATDRTVAAHELAVAAEERGFSSLYLPEHTHIPVSRRTSAPASPEASGTGEGRLKGTSGDATLPEEYARTLDPLVALAAAAAVTSTITLGTGILLPAQREPLVTAKAVATLQHLARGRFTLGMGFGWNKEEAADHGVVWSARRDQAREHVLAMRALWRDEVAVFTGEHVSFEPSWAWPKADVPVLLGGAAGPKLFDAIAEYGDGWLPIGGAGIREAQPRLRLACEKAGRDPSTLSIIPFGTLPTPAKLEYYASLGIEEVVLRVQGGTREEVLPLLDSYRKYLTSA</sequence>
<dbReference type="SUPFAM" id="SSF51679">
    <property type="entry name" value="Bacterial luciferase-like"/>
    <property type="match status" value="1"/>
</dbReference>
<dbReference type="RefSeq" id="WP_344242458.1">
    <property type="nucleotide sequence ID" value="NZ_BAAAHH010000016.1"/>
</dbReference>
<dbReference type="CDD" id="cd01097">
    <property type="entry name" value="Tetrahydromethanopterin_reductase"/>
    <property type="match status" value="1"/>
</dbReference>
<dbReference type="InterPro" id="IPR050564">
    <property type="entry name" value="F420-G6PD/mer"/>
</dbReference>
<keyword evidence="4" id="KW-1185">Reference proteome</keyword>
<protein>
    <submittedName>
        <fullName evidence="3">LLM class F420-dependent oxidoreductase</fullName>
    </submittedName>
</protein>
<dbReference type="EMBL" id="BAAAHH010000016">
    <property type="protein sequence ID" value="GAA0955644.1"/>
    <property type="molecule type" value="Genomic_DNA"/>
</dbReference>
<feature type="region of interest" description="Disordered" evidence="1">
    <location>
        <begin position="39"/>
        <end position="68"/>
    </location>
</feature>
<dbReference type="Gene3D" id="3.20.20.30">
    <property type="entry name" value="Luciferase-like domain"/>
    <property type="match status" value="1"/>
</dbReference>
<dbReference type="InterPro" id="IPR019921">
    <property type="entry name" value="Lucif-like_OxRdtase_Rv2161c"/>
</dbReference>
<evidence type="ECO:0000313" key="4">
    <source>
        <dbReference type="Proteomes" id="UP001500665"/>
    </source>
</evidence>
<dbReference type="PANTHER" id="PTHR43244">
    <property type="match status" value="1"/>
</dbReference>
<name>A0ABN1REI0_9ACTN</name>
<dbReference type="PANTHER" id="PTHR43244:SF2">
    <property type="entry name" value="CONSERVED HYPOTHETICAL ALANINE AND PROLINE-RICH PROTEIN"/>
    <property type="match status" value="1"/>
</dbReference>
<dbReference type="Pfam" id="PF00296">
    <property type="entry name" value="Bac_luciferase"/>
    <property type="match status" value="1"/>
</dbReference>